<feature type="domain" description="GFO/IDH/MocA-like oxidoreductase" evidence="2">
    <location>
        <begin position="138"/>
        <end position="247"/>
    </location>
</feature>
<dbReference type="InterPro" id="IPR000683">
    <property type="entry name" value="Gfo/Idh/MocA-like_OxRdtase_N"/>
</dbReference>
<comment type="caution">
    <text evidence="3">The sequence shown here is derived from an EMBL/GenBank/DDBJ whole genome shotgun (WGS) entry which is preliminary data.</text>
</comment>
<evidence type="ECO:0000313" key="4">
    <source>
        <dbReference type="Proteomes" id="UP000306985"/>
    </source>
</evidence>
<dbReference type="SUPFAM" id="SSF51735">
    <property type="entry name" value="NAD(P)-binding Rossmann-fold domains"/>
    <property type="match status" value="1"/>
</dbReference>
<dbReference type="GO" id="GO:0000166">
    <property type="term" value="F:nucleotide binding"/>
    <property type="evidence" value="ECO:0007669"/>
    <property type="project" value="InterPro"/>
</dbReference>
<dbReference type="Gene3D" id="3.30.360.10">
    <property type="entry name" value="Dihydrodipicolinate Reductase, domain 2"/>
    <property type="match status" value="1"/>
</dbReference>
<name>A0A4U6QK84_9ACTN</name>
<evidence type="ECO:0000259" key="2">
    <source>
        <dbReference type="Pfam" id="PF22725"/>
    </source>
</evidence>
<sequence>MTRYATIGTSSIVDRCLQAGAQVPGFEHTVVYSRDAGRGREFAARHGSARVVTSLDALAAAPDVDVVYLASPNTFHHQQAARMLDAGKHVLVEKAATATAAEFADLRARAVANGRVVVESIRSLFDPSRAVIESLLPKLGTIRRVSFRYCQRSSRYDRFRAGETVNIFDPRMAAGALMDIGTYCVNPLIAWFGEPRSVQSSSVLLDNGIDGAGTIVADYPGMIAEIVYSKITGSDTPSEIQGEQATLVIDVVHNPRRLRLLHADGSQEDFTVDKPRPQQADVLQAMDRLIAEPALATPYNDTSLAALRLMDAVRLSAGVRFPNDG</sequence>
<dbReference type="InterPro" id="IPR055170">
    <property type="entry name" value="GFO_IDH_MocA-like_dom"/>
</dbReference>
<dbReference type="PANTHER" id="PTHR43054">
    <property type="match status" value="1"/>
</dbReference>
<reference evidence="3 4" key="1">
    <citation type="submission" date="2019-05" db="EMBL/GenBank/DDBJ databases">
        <title>Nakamurella sp. N5BH11, whole genome shotgun sequence.</title>
        <authorList>
            <person name="Tuo L."/>
        </authorList>
    </citation>
    <scope>NUCLEOTIDE SEQUENCE [LARGE SCALE GENOMIC DNA]</scope>
    <source>
        <strain evidence="3 4">N5BH11</strain>
    </source>
</reference>
<dbReference type="Pfam" id="PF22725">
    <property type="entry name" value="GFO_IDH_MocA_C3"/>
    <property type="match status" value="1"/>
</dbReference>
<dbReference type="InterPro" id="IPR036291">
    <property type="entry name" value="NAD(P)-bd_dom_sf"/>
</dbReference>
<dbReference type="PANTHER" id="PTHR43054:SF1">
    <property type="entry name" value="SCYLLO-INOSITOL 2-DEHYDROGENASE (NADP(+)) IOLU"/>
    <property type="match status" value="1"/>
</dbReference>
<protein>
    <submittedName>
        <fullName evidence="3">Gfo/Idh/MocA family oxidoreductase</fullName>
    </submittedName>
</protein>
<evidence type="ECO:0000313" key="3">
    <source>
        <dbReference type="EMBL" id="TKV60874.1"/>
    </source>
</evidence>
<proteinExistence type="predicted"/>
<dbReference type="SUPFAM" id="SSF55347">
    <property type="entry name" value="Glyceraldehyde-3-phosphate dehydrogenase-like, C-terminal domain"/>
    <property type="match status" value="1"/>
</dbReference>
<accession>A0A4U6QK84</accession>
<dbReference type="RefSeq" id="WP_137448177.1">
    <property type="nucleotide sequence ID" value="NZ_SZZH01000001.1"/>
</dbReference>
<gene>
    <name evidence="3" type="ORF">FDO65_04205</name>
</gene>
<dbReference type="Pfam" id="PF01408">
    <property type="entry name" value="GFO_IDH_MocA"/>
    <property type="match status" value="1"/>
</dbReference>
<feature type="domain" description="Gfo/Idh/MocA-like oxidoreductase N-terminal" evidence="1">
    <location>
        <begin position="3"/>
        <end position="117"/>
    </location>
</feature>
<dbReference type="OrthoDB" id="179913at2"/>
<organism evidence="3 4">
    <name type="scientific">Nakamurella flava</name>
    <dbReference type="NCBI Taxonomy" id="2576308"/>
    <lineage>
        <taxon>Bacteria</taxon>
        <taxon>Bacillati</taxon>
        <taxon>Actinomycetota</taxon>
        <taxon>Actinomycetes</taxon>
        <taxon>Nakamurellales</taxon>
        <taxon>Nakamurellaceae</taxon>
        <taxon>Nakamurella</taxon>
    </lineage>
</organism>
<keyword evidence="4" id="KW-1185">Reference proteome</keyword>
<dbReference type="AlphaFoldDB" id="A0A4U6QK84"/>
<dbReference type="Proteomes" id="UP000306985">
    <property type="component" value="Unassembled WGS sequence"/>
</dbReference>
<evidence type="ECO:0000259" key="1">
    <source>
        <dbReference type="Pfam" id="PF01408"/>
    </source>
</evidence>
<dbReference type="EMBL" id="SZZH01000001">
    <property type="protein sequence ID" value="TKV60874.1"/>
    <property type="molecule type" value="Genomic_DNA"/>
</dbReference>
<dbReference type="Gene3D" id="3.40.50.720">
    <property type="entry name" value="NAD(P)-binding Rossmann-like Domain"/>
    <property type="match status" value="1"/>
</dbReference>